<keyword evidence="2 5" id="KW-0812">Transmembrane</keyword>
<sequence>SSLIVGNMLGVGIFTTAGVVAGHLRQPGWILLAWLIGGAYALSGGMVYGFLARHMPFKGGDYVYLKENFSPFWAYLFGWSALFITYTGSIAALAIGAAHYLNAALPGQPLGETWFAGMSGIAPVAALLVLIFTYLNYLGLRTGSGTQIALTAAILAAIIFFSLAVWMKAGIRVVAPPAAPQPVWPVLLKSLPAVFFTYMGWTTVVYLADEVKQPRRTIPRALFWGTGVVILFYLGLNYAVLCALPVRDLAGKLNVVSLITGKYWGNYARLIVSVMILSAILSSLNSTVLSGPHIYQAMARDGLMFRVMQKRHDRYGTPAAALWIQAGWAVLLLFSGTFEQLLQWVVAAILLFSLMADGVALKIFFTKKEEQTVAHLIVMLVYGLLSLVTLVYILYTQTIPSLIGFVLLLLAVPFYLLQKKKAAAFSDP</sequence>
<accession>A0A7V5PND0</accession>
<dbReference type="Pfam" id="PF13520">
    <property type="entry name" value="AA_permease_2"/>
    <property type="match status" value="1"/>
</dbReference>
<reference evidence="6" key="1">
    <citation type="journal article" date="2020" name="mSystems">
        <title>Genome- and Community-Level Interaction Insights into Carbon Utilization and Element Cycling Functions of Hydrothermarchaeota in Hydrothermal Sediment.</title>
        <authorList>
            <person name="Zhou Z."/>
            <person name="Liu Y."/>
            <person name="Xu W."/>
            <person name="Pan J."/>
            <person name="Luo Z.H."/>
            <person name="Li M."/>
        </authorList>
    </citation>
    <scope>NUCLEOTIDE SEQUENCE [LARGE SCALE GENOMIC DNA]</scope>
    <source>
        <strain evidence="6">HyVt-527</strain>
    </source>
</reference>
<evidence type="ECO:0000256" key="4">
    <source>
        <dbReference type="ARBA" id="ARBA00023136"/>
    </source>
</evidence>
<dbReference type="InterPro" id="IPR002293">
    <property type="entry name" value="AA/rel_permease1"/>
</dbReference>
<gene>
    <name evidence="6" type="ORF">ENJ89_01205</name>
</gene>
<dbReference type="PIRSF" id="PIRSF006060">
    <property type="entry name" value="AA_transporter"/>
    <property type="match status" value="1"/>
</dbReference>
<evidence type="ECO:0000256" key="2">
    <source>
        <dbReference type="ARBA" id="ARBA00022692"/>
    </source>
</evidence>
<dbReference type="PANTHER" id="PTHR11785:SF512">
    <property type="entry name" value="SOBREMESA, ISOFORM B"/>
    <property type="match status" value="1"/>
</dbReference>
<feature type="transmembrane region" description="Helical" evidence="5">
    <location>
        <begin position="187"/>
        <end position="209"/>
    </location>
</feature>
<dbReference type="PANTHER" id="PTHR11785">
    <property type="entry name" value="AMINO ACID TRANSPORTER"/>
    <property type="match status" value="1"/>
</dbReference>
<feature type="transmembrane region" description="Helical" evidence="5">
    <location>
        <begin position="29"/>
        <end position="51"/>
    </location>
</feature>
<dbReference type="EMBL" id="DROD01000086">
    <property type="protein sequence ID" value="HHJ51785.1"/>
    <property type="molecule type" value="Genomic_DNA"/>
</dbReference>
<proteinExistence type="predicted"/>
<name>A0A7V5PND0_CALAY</name>
<evidence type="ECO:0000256" key="1">
    <source>
        <dbReference type="ARBA" id="ARBA00004141"/>
    </source>
</evidence>
<organism evidence="6">
    <name type="scientific">Caldithrix abyssi</name>
    <dbReference type="NCBI Taxonomy" id="187145"/>
    <lineage>
        <taxon>Bacteria</taxon>
        <taxon>Pseudomonadati</taxon>
        <taxon>Calditrichota</taxon>
        <taxon>Calditrichia</taxon>
        <taxon>Calditrichales</taxon>
        <taxon>Calditrichaceae</taxon>
        <taxon>Caldithrix</taxon>
    </lineage>
</organism>
<feature type="transmembrane region" description="Helical" evidence="5">
    <location>
        <begin position="373"/>
        <end position="393"/>
    </location>
</feature>
<protein>
    <submittedName>
        <fullName evidence="6">APC family permease</fullName>
    </submittedName>
</protein>
<dbReference type="GO" id="GO:0015179">
    <property type="term" value="F:L-amino acid transmembrane transporter activity"/>
    <property type="evidence" value="ECO:0007669"/>
    <property type="project" value="TreeGrafter"/>
</dbReference>
<feature type="transmembrane region" description="Helical" evidence="5">
    <location>
        <begin position="266"/>
        <end position="295"/>
    </location>
</feature>
<dbReference type="GO" id="GO:0016020">
    <property type="term" value="C:membrane"/>
    <property type="evidence" value="ECO:0007669"/>
    <property type="project" value="UniProtKB-SubCell"/>
</dbReference>
<feature type="transmembrane region" description="Helical" evidence="5">
    <location>
        <begin position="399"/>
        <end position="417"/>
    </location>
</feature>
<evidence type="ECO:0000256" key="5">
    <source>
        <dbReference type="SAM" id="Phobius"/>
    </source>
</evidence>
<comment type="subcellular location">
    <subcellularLocation>
        <location evidence="1">Membrane</location>
        <topology evidence="1">Multi-pass membrane protein</topology>
    </subcellularLocation>
</comment>
<keyword evidence="4 5" id="KW-0472">Membrane</keyword>
<evidence type="ECO:0000313" key="6">
    <source>
        <dbReference type="EMBL" id="HHJ51785.1"/>
    </source>
</evidence>
<feature type="transmembrane region" description="Helical" evidence="5">
    <location>
        <begin position="341"/>
        <end position="361"/>
    </location>
</feature>
<comment type="caution">
    <text evidence="6">The sequence shown here is derived from an EMBL/GenBank/DDBJ whole genome shotgun (WGS) entry which is preliminary data.</text>
</comment>
<keyword evidence="3 5" id="KW-1133">Transmembrane helix</keyword>
<feature type="transmembrane region" description="Helical" evidence="5">
    <location>
        <begin position="148"/>
        <end position="167"/>
    </location>
</feature>
<feature type="transmembrane region" description="Helical" evidence="5">
    <location>
        <begin position="315"/>
        <end position="335"/>
    </location>
</feature>
<dbReference type="Proteomes" id="UP000886124">
    <property type="component" value="Unassembled WGS sequence"/>
</dbReference>
<dbReference type="AlphaFoldDB" id="A0A7V5PND0"/>
<feature type="transmembrane region" description="Helical" evidence="5">
    <location>
        <begin position="72"/>
        <end position="101"/>
    </location>
</feature>
<feature type="transmembrane region" description="Helical" evidence="5">
    <location>
        <begin position="221"/>
        <end position="246"/>
    </location>
</feature>
<feature type="transmembrane region" description="Helical" evidence="5">
    <location>
        <begin position="113"/>
        <end position="136"/>
    </location>
</feature>
<evidence type="ECO:0000256" key="3">
    <source>
        <dbReference type="ARBA" id="ARBA00022989"/>
    </source>
</evidence>
<dbReference type="InterPro" id="IPR050598">
    <property type="entry name" value="AminoAcid_Transporter"/>
</dbReference>
<dbReference type="Gene3D" id="1.20.1740.10">
    <property type="entry name" value="Amino acid/polyamine transporter I"/>
    <property type="match status" value="1"/>
</dbReference>
<feature type="non-terminal residue" evidence="6">
    <location>
        <position position="1"/>
    </location>
</feature>